<reference evidence="2" key="1">
    <citation type="journal article" date="2021" name="Microb. Physiol.">
        <title>Proteogenomic Insights into the Physiology of Marine, Sulfate-Reducing, Filamentous Desulfonema limicola and Desulfonema magnum.</title>
        <authorList>
            <person name="Schnaars V."/>
            <person name="Wohlbrand L."/>
            <person name="Scheve S."/>
            <person name="Hinrichs C."/>
            <person name="Reinhardt R."/>
            <person name="Rabus R."/>
        </authorList>
    </citation>
    <scope>NUCLEOTIDE SEQUENCE</scope>
    <source>
        <strain evidence="2">4be13</strain>
    </source>
</reference>
<dbReference type="EMBL" id="CP061800">
    <property type="protein sequence ID" value="QTA93160.1"/>
    <property type="molecule type" value="Genomic_DNA"/>
</dbReference>
<keyword evidence="1" id="KW-0812">Transmembrane</keyword>
<evidence type="ECO:0000313" key="3">
    <source>
        <dbReference type="Proteomes" id="UP000663722"/>
    </source>
</evidence>
<sequence>MIITDSYVTYHNHKISSNFFSKTSAKAASLSLIFPFLQCLFTFIFSDYNGFREGSPSPVEAACL</sequence>
<evidence type="ECO:0000256" key="1">
    <source>
        <dbReference type="SAM" id="Phobius"/>
    </source>
</evidence>
<keyword evidence="3" id="KW-1185">Reference proteome</keyword>
<proteinExistence type="predicted"/>
<feature type="transmembrane region" description="Helical" evidence="1">
    <location>
        <begin position="27"/>
        <end position="45"/>
    </location>
</feature>
<evidence type="ECO:0000313" key="2">
    <source>
        <dbReference type="EMBL" id="QTA93160.1"/>
    </source>
</evidence>
<dbReference type="AlphaFoldDB" id="A0A975BXU7"/>
<dbReference type="KEGG" id="dmm:dnm_092570"/>
<keyword evidence="1" id="KW-0472">Membrane</keyword>
<name>A0A975BXU7_9BACT</name>
<organism evidence="2 3">
    <name type="scientific">Desulfonema magnum</name>
    <dbReference type="NCBI Taxonomy" id="45655"/>
    <lineage>
        <taxon>Bacteria</taxon>
        <taxon>Pseudomonadati</taxon>
        <taxon>Thermodesulfobacteriota</taxon>
        <taxon>Desulfobacteria</taxon>
        <taxon>Desulfobacterales</taxon>
        <taxon>Desulfococcaceae</taxon>
        <taxon>Desulfonema</taxon>
    </lineage>
</organism>
<keyword evidence="1" id="KW-1133">Transmembrane helix</keyword>
<protein>
    <submittedName>
        <fullName evidence="2">Uncharacterized protein</fullName>
    </submittedName>
</protein>
<accession>A0A975BXU7</accession>
<dbReference type="Proteomes" id="UP000663722">
    <property type="component" value="Chromosome"/>
</dbReference>
<gene>
    <name evidence="2" type="ORF">dnm_092570</name>
</gene>